<proteinExistence type="inferred from homology"/>
<feature type="domain" description="Beta-galactosidase trimerisation" evidence="9">
    <location>
        <begin position="466"/>
        <end position="622"/>
    </location>
</feature>
<evidence type="ECO:0000256" key="2">
    <source>
        <dbReference type="ARBA" id="ARBA00005940"/>
    </source>
</evidence>
<evidence type="ECO:0000313" key="10">
    <source>
        <dbReference type="EMBL" id="OGG56338.1"/>
    </source>
</evidence>
<dbReference type="Pfam" id="PF02449">
    <property type="entry name" value="Glyco_hydro_42"/>
    <property type="match status" value="1"/>
</dbReference>
<dbReference type="Gene3D" id="3.40.50.880">
    <property type="match status" value="1"/>
</dbReference>
<evidence type="ECO:0000256" key="6">
    <source>
        <dbReference type="ARBA" id="ARBA00022833"/>
    </source>
</evidence>
<evidence type="ECO:0000259" key="8">
    <source>
        <dbReference type="Pfam" id="PF02449"/>
    </source>
</evidence>
<dbReference type="SUPFAM" id="SSF52317">
    <property type="entry name" value="Class I glutamine amidotransferase-like"/>
    <property type="match status" value="1"/>
</dbReference>
<dbReference type="InterPro" id="IPR013738">
    <property type="entry name" value="Beta_galactosidase_Trimer"/>
</dbReference>
<evidence type="ECO:0000259" key="9">
    <source>
        <dbReference type="Pfam" id="PF08532"/>
    </source>
</evidence>
<protein>
    <recommendedName>
        <fullName evidence="3">beta-galactosidase</fullName>
        <ecNumber evidence="3">3.2.1.23</ecNumber>
    </recommendedName>
</protein>
<evidence type="ECO:0000256" key="4">
    <source>
        <dbReference type="ARBA" id="ARBA00022723"/>
    </source>
</evidence>
<accession>A0A1F6D4I1</accession>
<keyword evidence="4" id="KW-0479">Metal-binding</keyword>
<dbReference type="GO" id="GO:0005975">
    <property type="term" value="P:carbohydrate metabolic process"/>
    <property type="evidence" value="ECO:0007669"/>
    <property type="project" value="InterPro"/>
</dbReference>
<evidence type="ECO:0000256" key="5">
    <source>
        <dbReference type="ARBA" id="ARBA00022801"/>
    </source>
</evidence>
<dbReference type="Proteomes" id="UP000178606">
    <property type="component" value="Unassembled WGS sequence"/>
</dbReference>
<evidence type="ECO:0000256" key="3">
    <source>
        <dbReference type="ARBA" id="ARBA00012756"/>
    </source>
</evidence>
<dbReference type="GO" id="GO:0009341">
    <property type="term" value="C:beta-galactosidase complex"/>
    <property type="evidence" value="ECO:0007669"/>
    <property type="project" value="InterPro"/>
</dbReference>
<evidence type="ECO:0000256" key="7">
    <source>
        <dbReference type="ARBA" id="ARBA00023295"/>
    </source>
</evidence>
<keyword evidence="6" id="KW-0862">Zinc</keyword>
<dbReference type="InterPro" id="IPR013529">
    <property type="entry name" value="Glyco_hydro_42_N"/>
</dbReference>
<name>A0A1F6D4I1_HANXR</name>
<dbReference type="AlphaFoldDB" id="A0A1F6D4I1"/>
<organism evidence="10 11">
    <name type="scientific">Handelsmanbacteria sp. (strain RIFCSPLOWO2_12_FULL_64_10)</name>
    <dbReference type="NCBI Taxonomy" id="1817868"/>
    <lineage>
        <taxon>Bacteria</taxon>
        <taxon>Candidatus Handelsmaniibacteriota</taxon>
    </lineage>
</organism>
<dbReference type="Pfam" id="PF08532">
    <property type="entry name" value="Glyco_hydro_42M"/>
    <property type="match status" value="1"/>
</dbReference>
<feature type="domain" description="Glycoside hydrolase family 42 N-terminal" evidence="8">
    <location>
        <begin position="76"/>
        <end position="415"/>
    </location>
</feature>
<dbReference type="InterPro" id="IPR029062">
    <property type="entry name" value="Class_I_gatase-like"/>
</dbReference>
<dbReference type="EC" id="3.2.1.23" evidence="3"/>
<dbReference type="SUPFAM" id="SSF51445">
    <property type="entry name" value="(Trans)glycosidases"/>
    <property type="match status" value="1"/>
</dbReference>
<dbReference type="InterPro" id="IPR003476">
    <property type="entry name" value="Glyco_hydro_42"/>
</dbReference>
<dbReference type="GO" id="GO:0046872">
    <property type="term" value="F:metal ion binding"/>
    <property type="evidence" value="ECO:0007669"/>
    <property type="project" value="UniProtKB-KW"/>
</dbReference>
<dbReference type="PANTHER" id="PTHR36447">
    <property type="entry name" value="BETA-GALACTOSIDASE GANA"/>
    <property type="match status" value="1"/>
</dbReference>
<dbReference type="CDD" id="cd03143">
    <property type="entry name" value="A4_beta-galactosidase_middle_domain"/>
    <property type="match status" value="1"/>
</dbReference>
<dbReference type="GO" id="GO:0004565">
    <property type="term" value="F:beta-galactosidase activity"/>
    <property type="evidence" value="ECO:0007669"/>
    <property type="project" value="UniProtKB-EC"/>
</dbReference>
<keyword evidence="5" id="KW-0378">Hydrolase</keyword>
<dbReference type="InterPro" id="IPR017853">
    <property type="entry name" value="GH"/>
</dbReference>
<evidence type="ECO:0000256" key="1">
    <source>
        <dbReference type="ARBA" id="ARBA00001412"/>
    </source>
</evidence>
<reference evidence="10 11" key="1">
    <citation type="journal article" date="2016" name="Nat. Commun.">
        <title>Thousands of microbial genomes shed light on interconnected biogeochemical processes in an aquifer system.</title>
        <authorList>
            <person name="Anantharaman K."/>
            <person name="Brown C.T."/>
            <person name="Hug L.A."/>
            <person name="Sharon I."/>
            <person name="Castelle C.J."/>
            <person name="Probst A.J."/>
            <person name="Thomas B.C."/>
            <person name="Singh A."/>
            <person name="Wilkins M.J."/>
            <person name="Karaoz U."/>
            <person name="Brodie E.L."/>
            <person name="Williams K.H."/>
            <person name="Hubbard S.S."/>
            <person name="Banfield J.F."/>
        </authorList>
    </citation>
    <scope>NUCLEOTIDE SEQUENCE [LARGE SCALE GENOMIC DNA]</scope>
    <source>
        <strain evidence="11">RIFCSPLOWO2_12_FULL_64_10</strain>
    </source>
</reference>
<evidence type="ECO:0000313" key="11">
    <source>
        <dbReference type="Proteomes" id="UP000178606"/>
    </source>
</evidence>
<dbReference type="EMBL" id="MFKF01000034">
    <property type="protein sequence ID" value="OGG56338.1"/>
    <property type="molecule type" value="Genomic_DNA"/>
</dbReference>
<comment type="similarity">
    <text evidence="2">Belongs to the glycosyl hydrolase 42 family.</text>
</comment>
<gene>
    <name evidence="10" type="ORF">A3F84_22165</name>
</gene>
<keyword evidence="7" id="KW-0326">Glycosidase</keyword>
<dbReference type="Gene3D" id="3.20.20.80">
    <property type="entry name" value="Glycosidases"/>
    <property type="match status" value="1"/>
</dbReference>
<comment type="caution">
    <text evidence="10">The sequence shown here is derived from an EMBL/GenBank/DDBJ whole genome shotgun (WGS) entry which is preliminary data.</text>
</comment>
<sequence>MSQGRNQTDEGMRGIVAALKRPPPRSLPGDFAVRVVGAALGTGSAESQTDGGVMQGVRGLPAFPFGAVYFRKSNPPRADWERDYRTAAADGLNVFRHWFLWSAIEVAPGEFDWEDYDRQLDLAAENGLKTIVAEMITAAPEWAFRRFAHARIETRDGRRLESGMSGSCATGGFPGLCLDNEDYRAAAEGFLKALVARYQGHPGLGGYDIWNECNFGHDTCYCPATAERFRAWLKIKYGDLRTLGATWRRHSFEAWEDVTPPRSLGPYPHVMDWLQFRVDNAYRLMRWRAELVRSLDREHPVTAHGVAGTLTGAAPGGADDWRAAAEVEGYGFTWIASRRGDEPWKQFHAADLVRAACRGKAFWHAEAQGGPLWMQPQVLGRPREDGRIATPEDLRYWHMVSFMAGARGLLYPRWRPLLDGPLFGAFGPYGMDGSRTPRSEMTSQVAKWANAPEQEGLWRSRPVQGEVGLVYAPETQVFTYAQQGNTDFYARSMQGAYRGFFDAGAQADWVHIEHIEEYDLLYLPFPVMLTQATADRLRRWVEAGGSLVCEGCPGYFGDQGRAGTVQPNLGLDEVFGAKEAYVEFTPDLLGDLQFHFKGTRAQGGLFLQTYELTTGKPVGWYGYFKGTRAQGEPLQIGWPFEGAPAQGGPFLQAYEPTTGVGWSADWRRVVAVEHAFGKGRTWLIGTMAGAGYAAHPGRGPAAFFRKALRFGGKKPHVRCSDPRVKARLHDGPGGAYLWVANPARQAIRVRLELGDRWGPFRACRSLWGGEATVDGRRITLTAGARDVAVIALMR</sequence>
<dbReference type="PANTHER" id="PTHR36447:SF2">
    <property type="entry name" value="BETA-GALACTOSIDASE YESZ"/>
    <property type="match status" value="1"/>
</dbReference>
<comment type="catalytic activity">
    <reaction evidence="1">
        <text>Hydrolysis of terminal non-reducing beta-D-galactose residues in beta-D-galactosides.</text>
        <dbReference type="EC" id="3.2.1.23"/>
    </reaction>
</comment>